<reference evidence="2 3" key="1">
    <citation type="submission" date="2019-03" db="EMBL/GenBank/DDBJ databases">
        <title>Dyadobacter AR-3-6 sp. nov., isolated from arctic soil.</title>
        <authorList>
            <person name="Chaudhary D.K."/>
        </authorList>
    </citation>
    <scope>NUCLEOTIDE SEQUENCE [LARGE SCALE GENOMIC DNA]</scope>
    <source>
        <strain evidence="2 3">AR-3-6</strain>
    </source>
</reference>
<evidence type="ECO:0000313" key="2">
    <source>
        <dbReference type="EMBL" id="TDE08557.1"/>
    </source>
</evidence>
<evidence type="ECO:0000256" key="1">
    <source>
        <dbReference type="SAM" id="SignalP"/>
    </source>
</evidence>
<dbReference type="Gene3D" id="2.40.160.130">
    <property type="entry name" value="Capsule assembly protein Wzi"/>
    <property type="match status" value="1"/>
</dbReference>
<protein>
    <recommendedName>
        <fullName evidence="4">Capsule assembly Wzi family protein</fullName>
    </recommendedName>
</protein>
<dbReference type="OrthoDB" id="596512at2"/>
<proteinExistence type="predicted"/>
<dbReference type="EMBL" id="SMFL01000025">
    <property type="protein sequence ID" value="TDE08557.1"/>
    <property type="molecule type" value="Genomic_DNA"/>
</dbReference>
<feature type="chain" id="PRO_5020787647" description="Capsule assembly Wzi family protein" evidence="1">
    <location>
        <begin position="19"/>
        <end position="471"/>
    </location>
</feature>
<evidence type="ECO:0008006" key="4">
    <source>
        <dbReference type="Google" id="ProtNLM"/>
    </source>
</evidence>
<dbReference type="Proteomes" id="UP000294850">
    <property type="component" value="Unassembled WGS sequence"/>
</dbReference>
<comment type="caution">
    <text evidence="2">The sequence shown here is derived from an EMBL/GenBank/DDBJ whole genome shotgun (WGS) entry which is preliminary data.</text>
</comment>
<dbReference type="AlphaFoldDB" id="A0A4R5D7D8"/>
<feature type="signal peptide" evidence="1">
    <location>
        <begin position="1"/>
        <end position="18"/>
    </location>
</feature>
<keyword evidence="1" id="KW-0732">Signal</keyword>
<dbReference type="InterPro" id="IPR038636">
    <property type="entry name" value="Wzi_sf"/>
</dbReference>
<organism evidence="2 3">
    <name type="scientific">Dyadobacter psychrotolerans</name>
    <dbReference type="NCBI Taxonomy" id="2541721"/>
    <lineage>
        <taxon>Bacteria</taxon>
        <taxon>Pseudomonadati</taxon>
        <taxon>Bacteroidota</taxon>
        <taxon>Cytophagia</taxon>
        <taxon>Cytophagales</taxon>
        <taxon>Spirosomataceae</taxon>
        <taxon>Dyadobacter</taxon>
    </lineage>
</organism>
<sequence>MRFCYLLIFLVFVSEANAQDSTVIYNASVTLSGSIEKTPFWISANKNGAVPNTGNFGLGQFSIYKIYNLNDPRRFQWSAGAEVVASYSEKPQVFVSDLFGAIKVGKVEILAGQKAHMTGLVDTLLTSGSLSVSGNTRPFPRLQISVPDYYPLYFTNDFVSVKASYSDGLLHGTDIGYGSVRSISQTFFHQKSIYFRLGREEGNWTGLLGMNHQAIWGGEEEINPVEKMSKGKAYRYTVTGKTLNSRKIGNHFGTIDLGVQWKRTAWTYFLYRQNIYETGSLFKVINFTDGLTGLSIKRNKKIKERYFLVNSILVEVIGTKEQTNKNPFSGLAIFEKGNYYNHFTYANGYSYFGRAIGTPLIANKYNTRSDDGLNASEFTNNNRFWTLHSGVTASWLNTNFLFKGTYSRNFGTYISPFDGRKDQVSFIITAERKLKGRSGLIAFAGLAGDIGSLYPHSESLFAGLKKTGFLN</sequence>
<accession>A0A4R5D7D8</accession>
<name>A0A4R5D7D8_9BACT</name>
<gene>
    <name evidence="2" type="ORF">E0F88_32490</name>
</gene>
<evidence type="ECO:0000313" key="3">
    <source>
        <dbReference type="Proteomes" id="UP000294850"/>
    </source>
</evidence>
<keyword evidence="3" id="KW-1185">Reference proteome</keyword>